<evidence type="ECO:0000256" key="11">
    <source>
        <dbReference type="PROSITE-ProRule" id="PRU01360"/>
    </source>
</evidence>
<dbReference type="RefSeq" id="WP_265267930.1">
    <property type="nucleotide sequence ID" value="NZ_JANFAV010000002.1"/>
</dbReference>
<evidence type="ECO:0000256" key="13">
    <source>
        <dbReference type="SAM" id="SignalP"/>
    </source>
</evidence>
<keyword evidence="8 12" id="KW-0798">TonB box</keyword>
<proteinExistence type="inferred from homology"/>
<dbReference type="CDD" id="cd01347">
    <property type="entry name" value="ligand_gated_channel"/>
    <property type="match status" value="1"/>
</dbReference>
<feature type="domain" description="TonB-dependent receptor-like beta-barrel" evidence="14">
    <location>
        <begin position="348"/>
        <end position="813"/>
    </location>
</feature>
<dbReference type="SUPFAM" id="SSF56935">
    <property type="entry name" value="Porins"/>
    <property type="match status" value="1"/>
</dbReference>
<accession>A0AA42CPJ7</accession>
<evidence type="ECO:0000313" key="16">
    <source>
        <dbReference type="EMBL" id="MCW6533882.1"/>
    </source>
</evidence>
<evidence type="ECO:0000313" key="17">
    <source>
        <dbReference type="Proteomes" id="UP001165565"/>
    </source>
</evidence>
<keyword evidence="7" id="KW-0406">Ion transport</keyword>
<dbReference type="PANTHER" id="PTHR32552:SF81">
    <property type="entry name" value="TONB-DEPENDENT OUTER MEMBRANE RECEPTOR"/>
    <property type="match status" value="1"/>
</dbReference>
<dbReference type="PROSITE" id="PS52016">
    <property type="entry name" value="TONB_DEPENDENT_REC_3"/>
    <property type="match status" value="1"/>
</dbReference>
<evidence type="ECO:0000256" key="4">
    <source>
        <dbReference type="ARBA" id="ARBA00022496"/>
    </source>
</evidence>
<evidence type="ECO:0000256" key="6">
    <source>
        <dbReference type="ARBA" id="ARBA00023004"/>
    </source>
</evidence>
<dbReference type="GO" id="GO:0009279">
    <property type="term" value="C:cell outer membrane"/>
    <property type="evidence" value="ECO:0007669"/>
    <property type="project" value="UniProtKB-SubCell"/>
</dbReference>
<dbReference type="Proteomes" id="UP001165565">
    <property type="component" value="Unassembled WGS sequence"/>
</dbReference>
<dbReference type="AlphaFoldDB" id="A0AA42CPJ7"/>
<feature type="chain" id="PRO_5041355826" evidence="13">
    <location>
        <begin position="27"/>
        <end position="850"/>
    </location>
</feature>
<keyword evidence="5 11" id="KW-0812">Transmembrane</keyword>
<sequence>MRIKADFRGASLIALACLSFAPAAHAQQAPAPAGQPAAETPAATGDIVVTAQFRSQRLQDTPLAITALSGDAMEAKGQTNISEVAAQTPNVTLAPQNGYLGPGIIAFIRGVGQSDPNFALEPGVGMYIDDVYLPTLTGSLLDLMDLDRVEILRGPQGTLAGRNSLGGSIKLYSVKPQGDGSGALEATYGSYNRIDARGHIDLKLADNLFLRVSAATKNRDGYVKRLDYAQTHPGSNVPTQASDAKPELGTLGGQSFVATKAALRWLPTSNVEINVSGDFTRQRDEAGASVLLFANKAGVFTGPSATGGPRPWLAGVNGSPVALNCAFVAFGANSCDTPPAGYDRRFINYGTYADNATRDGQMAYKPLSLTPHSNLDNYGFAGTIDWTISDGLALKSITAYRHYEADWSFAEGAPLQSSMYEQQQSNTQWSQELRLTGKALGNRLDYTVGGFYFDTKGKFTGRIDLNYAGIDFLHGPDPTPATNKALFANASFKPVDALTLTGGIRSSWDTKDYGYVRHNPDGTAIQGPCQFFLGAPTAGPTGAGNSPNCLLFGLNGLQAHFKSQRTDWRVAADYRVSPELMLYAQVSTGYRAGGINPRPFYPSQVRPFSPETITAYEAGFKSDLFGRMLRFNASAFYNDYKNIILTVFNCPTAAGAEGTPCLQPTNVGSAHVKGVEVETLLRPTSNLSFDGSVSYLDFKYTSLGSANTGVRLDMVPPFTPKWKWNAGAQYEVPDVLGGALSFRVDGSYQSHIYVDAVNTDAAIVSTTTAGAGGGPLPTLIATSRIDGYFLANARVTWRSASDGWSAAFEVRNLTDKYYFTSMNTNFSSVGVISGAPGLPRTWAITIKKEF</sequence>
<evidence type="ECO:0000256" key="8">
    <source>
        <dbReference type="ARBA" id="ARBA00023077"/>
    </source>
</evidence>
<dbReference type="InterPro" id="IPR000531">
    <property type="entry name" value="Beta-barrel_TonB"/>
</dbReference>
<dbReference type="PANTHER" id="PTHR32552">
    <property type="entry name" value="FERRICHROME IRON RECEPTOR-RELATED"/>
    <property type="match status" value="1"/>
</dbReference>
<dbReference type="EMBL" id="JANFAV010000002">
    <property type="protein sequence ID" value="MCW6533882.1"/>
    <property type="molecule type" value="Genomic_DNA"/>
</dbReference>
<dbReference type="Pfam" id="PF00593">
    <property type="entry name" value="TonB_dep_Rec_b-barrel"/>
    <property type="match status" value="1"/>
</dbReference>
<gene>
    <name evidence="16" type="ORF">NEE01_03710</name>
</gene>
<keyword evidence="4" id="KW-0410">Iron transport</keyword>
<evidence type="ECO:0000256" key="12">
    <source>
        <dbReference type="RuleBase" id="RU003357"/>
    </source>
</evidence>
<keyword evidence="9 11" id="KW-0472">Membrane</keyword>
<keyword evidence="6" id="KW-0408">Iron</keyword>
<keyword evidence="2 11" id="KW-0813">Transport</keyword>
<feature type="signal peptide" evidence="13">
    <location>
        <begin position="1"/>
        <end position="26"/>
    </location>
</feature>
<evidence type="ECO:0000256" key="1">
    <source>
        <dbReference type="ARBA" id="ARBA00004571"/>
    </source>
</evidence>
<dbReference type="Pfam" id="PF07715">
    <property type="entry name" value="Plug"/>
    <property type="match status" value="1"/>
</dbReference>
<evidence type="ECO:0000256" key="7">
    <source>
        <dbReference type="ARBA" id="ARBA00023065"/>
    </source>
</evidence>
<keyword evidence="13" id="KW-0732">Signal</keyword>
<comment type="subcellular location">
    <subcellularLocation>
        <location evidence="1 11">Cell outer membrane</location>
        <topology evidence="1 11">Multi-pass membrane protein</topology>
    </subcellularLocation>
</comment>
<reference evidence="16" key="1">
    <citation type="submission" date="2022-06" db="EMBL/GenBank/DDBJ databases">
        <title>Sphingomonas sp. nov. isolated from rhizosphere soil of tomato.</title>
        <authorList>
            <person name="Dong H."/>
            <person name="Gao R."/>
        </authorList>
    </citation>
    <scope>NUCLEOTIDE SEQUENCE</scope>
    <source>
        <strain evidence="16">MMSM24</strain>
    </source>
</reference>
<evidence type="ECO:0000256" key="5">
    <source>
        <dbReference type="ARBA" id="ARBA00022692"/>
    </source>
</evidence>
<dbReference type="GO" id="GO:0006826">
    <property type="term" value="P:iron ion transport"/>
    <property type="evidence" value="ECO:0007669"/>
    <property type="project" value="UniProtKB-KW"/>
</dbReference>
<keyword evidence="3 11" id="KW-1134">Transmembrane beta strand</keyword>
<comment type="similarity">
    <text evidence="11 12">Belongs to the TonB-dependent receptor family.</text>
</comment>
<evidence type="ECO:0000259" key="14">
    <source>
        <dbReference type="Pfam" id="PF00593"/>
    </source>
</evidence>
<dbReference type="InterPro" id="IPR036942">
    <property type="entry name" value="Beta-barrel_TonB_sf"/>
</dbReference>
<evidence type="ECO:0000256" key="9">
    <source>
        <dbReference type="ARBA" id="ARBA00023136"/>
    </source>
</evidence>
<organism evidence="16 17">
    <name type="scientific">Sphingomonas lycopersici</name>
    <dbReference type="NCBI Taxonomy" id="2951807"/>
    <lineage>
        <taxon>Bacteria</taxon>
        <taxon>Pseudomonadati</taxon>
        <taxon>Pseudomonadota</taxon>
        <taxon>Alphaproteobacteria</taxon>
        <taxon>Sphingomonadales</taxon>
        <taxon>Sphingomonadaceae</taxon>
        <taxon>Sphingomonas</taxon>
    </lineage>
</organism>
<keyword evidence="10 11" id="KW-0998">Cell outer membrane</keyword>
<comment type="caution">
    <text evidence="16">The sequence shown here is derived from an EMBL/GenBank/DDBJ whole genome shotgun (WGS) entry which is preliminary data.</text>
</comment>
<dbReference type="InterPro" id="IPR012910">
    <property type="entry name" value="Plug_dom"/>
</dbReference>
<name>A0AA42CPJ7_9SPHN</name>
<keyword evidence="16" id="KW-0675">Receptor</keyword>
<evidence type="ECO:0000256" key="3">
    <source>
        <dbReference type="ARBA" id="ARBA00022452"/>
    </source>
</evidence>
<protein>
    <submittedName>
        <fullName evidence="16">TonB-dependent receptor</fullName>
    </submittedName>
</protein>
<feature type="domain" description="TonB-dependent receptor plug" evidence="15">
    <location>
        <begin position="58"/>
        <end position="167"/>
    </location>
</feature>
<evidence type="ECO:0000256" key="10">
    <source>
        <dbReference type="ARBA" id="ARBA00023237"/>
    </source>
</evidence>
<keyword evidence="17" id="KW-1185">Reference proteome</keyword>
<dbReference type="Gene3D" id="2.40.170.20">
    <property type="entry name" value="TonB-dependent receptor, beta-barrel domain"/>
    <property type="match status" value="2"/>
</dbReference>
<evidence type="ECO:0000259" key="15">
    <source>
        <dbReference type="Pfam" id="PF07715"/>
    </source>
</evidence>
<dbReference type="InterPro" id="IPR039426">
    <property type="entry name" value="TonB-dep_rcpt-like"/>
</dbReference>
<evidence type="ECO:0000256" key="2">
    <source>
        <dbReference type="ARBA" id="ARBA00022448"/>
    </source>
</evidence>